<comment type="caution">
    <text evidence="1">The sequence shown here is derived from an EMBL/GenBank/DDBJ whole genome shotgun (WGS) entry which is preliminary data.</text>
</comment>
<evidence type="ECO:0008006" key="3">
    <source>
        <dbReference type="Google" id="ProtNLM"/>
    </source>
</evidence>
<proteinExistence type="predicted"/>
<dbReference type="SUPFAM" id="SSF81383">
    <property type="entry name" value="F-box domain"/>
    <property type="match status" value="1"/>
</dbReference>
<protein>
    <recommendedName>
        <fullName evidence="3">F-box domain-containing protein</fullName>
    </recommendedName>
</protein>
<accession>A0ABR3FB62</accession>
<evidence type="ECO:0000313" key="2">
    <source>
        <dbReference type="Proteomes" id="UP001465976"/>
    </source>
</evidence>
<sequence>MEYEEPGHFYGYTKPYMRFFEEEENDTIRNTYRWAPDDQKSKVYERPVDVTLDADESQPVYEDVDQYRMYHALRLFHSLEGFCTGSLDLTGRHYHRYNELANTFVDLLKDYLELTKTVRSEEYQDKDWDGEVKTFVRYEMTDRELWRKFRLKWKTPRTLDYGLLRMWIERVSETMKNTEAKPKLQKLCLMHLPPELIDYIFSFASLDQARRLASTCKAMKSIGVPHLYHTRRVNFTFPHRNLIIQKLKELPASEEELDALFTEQSAELDSRVRFLVSRPDLINALQTLSICDEWRMEIAMFPSFRSLRRPSSLYVPVHHTFNTLLTSCLNLTSLSIGHCAITGGWLRTLPQLSKLHTLRLHSCWIEDEATENTIVHGHLPHSPQLSNLSWFERQYEGHEVRSRESDGRGLWYILLLFPNIITFNHTMLHAAGSLPSPLIRERATQLCSALRRIQLCLDSEFVPVLTDWFITTRLRTQAPCALTHLKLQTDYPLSDNVLVDLLHSIQSSPLEVLVFASIKEGSLTLIERIAQLFPDLLGLTLIRAETRRRRDSKSTPWPHQSGEYAFRLQGFRRLKYFGWNFRMEILEPTPSALLNFEASALKSEKGLWPYDESDIYFEDASNIALPFGCYCPTLEILGMEDGLCQHYVISRTPDGQVKATGVGGWFGVKGEVESQDWNPYDLGPDGWKCVLPEVEG</sequence>
<keyword evidence="2" id="KW-1185">Reference proteome</keyword>
<dbReference type="SUPFAM" id="SSF52047">
    <property type="entry name" value="RNI-like"/>
    <property type="match status" value="1"/>
</dbReference>
<dbReference type="EMBL" id="JBAHYK010000623">
    <property type="protein sequence ID" value="KAL0572500.1"/>
    <property type="molecule type" value="Genomic_DNA"/>
</dbReference>
<dbReference type="InterPro" id="IPR032675">
    <property type="entry name" value="LRR_dom_sf"/>
</dbReference>
<gene>
    <name evidence="1" type="ORF">V5O48_009465</name>
</gene>
<dbReference type="Proteomes" id="UP001465976">
    <property type="component" value="Unassembled WGS sequence"/>
</dbReference>
<name>A0ABR3FB62_9AGAR</name>
<evidence type="ECO:0000313" key="1">
    <source>
        <dbReference type="EMBL" id="KAL0572500.1"/>
    </source>
</evidence>
<organism evidence="1 2">
    <name type="scientific">Marasmius crinis-equi</name>
    <dbReference type="NCBI Taxonomy" id="585013"/>
    <lineage>
        <taxon>Eukaryota</taxon>
        <taxon>Fungi</taxon>
        <taxon>Dikarya</taxon>
        <taxon>Basidiomycota</taxon>
        <taxon>Agaricomycotina</taxon>
        <taxon>Agaricomycetes</taxon>
        <taxon>Agaricomycetidae</taxon>
        <taxon>Agaricales</taxon>
        <taxon>Marasmiineae</taxon>
        <taxon>Marasmiaceae</taxon>
        <taxon>Marasmius</taxon>
    </lineage>
</organism>
<reference evidence="1 2" key="1">
    <citation type="submission" date="2024-02" db="EMBL/GenBank/DDBJ databases">
        <title>A draft genome for the cacao thread blight pathogen Marasmius crinis-equi.</title>
        <authorList>
            <person name="Cohen S.P."/>
            <person name="Baruah I.K."/>
            <person name="Amoako-Attah I."/>
            <person name="Bukari Y."/>
            <person name="Meinhardt L.W."/>
            <person name="Bailey B.A."/>
        </authorList>
    </citation>
    <scope>NUCLEOTIDE SEQUENCE [LARGE SCALE GENOMIC DNA]</scope>
    <source>
        <strain evidence="1 2">GH-76</strain>
    </source>
</reference>
<dbReference type="InterPro" id="IPR036047">
    <property type="entry name" value="F-box-like_dom_sf"/>
</dbReference>
<dbReference type="Gene3D" id="3.80.10.10">
    <property type="entry name" value="Ribonuclease Inhibitor"/>
    <property type="match status" value="1"/>
</dbReference>